<accession>A0AAV8WX30</accession>
<dbReference type="EMBL" id="JANEYF010004476">
    <property type="protein sequence ID" value="KAJ8931048.1"/>
    <property type="molecule type" value="Genomic_DNA"/>
</dbReference>
<comment type="subcellular location">
    <subcellularLocation>
        <location evidence="6">Cell membrane</location>
        <topology evidence="6">Multi-pass membrane protein</topology>
    </subcellularLocation>
    <subcellularLocation>
        <location evidence="1">Membrane</location>
    </subcellularLocation>
</comment>
<evidence type="ECO:0000313" key="8">
    <source>
        <dbReference type="Proteomes" id="UP001162156"/>
    </source>
</evidence>
<keyword evidence="2 6" id="KW-0812">Transmembrane</keyword>
<dbReference type="Proteomes" id="UP001162156">
    <property type="component" value="Unassembled WGS sequence"/>
</dbReference>
<gene>
    <name evidence="7" type="ORF">NQ314_016076</name>
</gene>
<comment type="function">
    <text evidence="6">Forms chloride channels.</text>
</comment>
<evidence type="ECO:0000256" key="2">
    <source>
        <dbReference type="ARBA" id="ARBA00022692"/>
    </source>
</evidence>
<sequence>HEISIQLIYFFSRWRGSIYKLVWIDLLLFLTIYYSLNFMYRWLLDEDGKILFAQIVKYCYDYGNLIPLSFVLGFYVSIVMARWWNQYTTIPFPDSLAVFVSATVHGQKRFPTLDHFVEAGLLHQSEKEIIADLDKQFPNYTKQW</sequence>
<name>A0AAV8WX30_9CUCU</name>
<dbReference type="AlphaFoldDB" id="A0AAV8WX30"/>
<keyword evidence="6" id="KW-0869">Chloride channel</keyword>
<feature type="non-terminal residue" evidence="7">
    <location>
        <position position="1"/>
    </location>
</feature>
<keyword evidence="8" id="KW-1185">Reference proteome</keyword>
<organism evidence="7 8">
    <name type="scientific">Rhamnusium bicolor</name>
    <dbReference type="NCBI Taxonomy" id="1586634"/>
    <lineage>
        <taxon>Eukaryota</taxon>
        <taxon>Metazoa</taxon>
        <taxon>Ecdysozoa</taxon>
        <taxon>Arthropoda</taxon>
        <taxon>Hexapoda</taxon>
        <taxon>Insecta</taxon>
        <taxon>Pterygota</taxon>
        <taxon>Neoptera</taxon>
        <taxon>Endopterygota</taxon>
        <taxon>Coleoptera</taxon>
        <taxon>Polyphaga</taxon>
        <taxon>Cucujiformia</taxon>
        <taxon>Chrysomeloidea</taxon>
        <taxon>Cerambycidae</taxon>
        <taxon>Lepturinae</taxon>
        <taxon>Rhagiini</taxon>
        <taxon>Rhamnusium</taxon>
    </lineage>
</organism>
<dbReference type="PANTHER" id="PTHR10736:SF65">
    <property type="entry name" value="BESTROPHIN 1, ISOFORM C-RELATED"/>
    <property type="match status" value="1"/>
</dbReference>
<feature type="transmembrane region" description="Helical" evidence="6">
    <location>
        <begin position="62"/>
        <end position="84"/>
    </location>
</feature>
<keyword evidence="6" id="KW-0868">Chloride</keyword>
<evidence type="ECO:0000256" key="5">
    <source>
        <dbReference type="ARBA" id="ARBA00034769"/>
    </source>
</evidence>
<evidence type="ECO:0000256" key="6">
    <source>
        <dbReference type="RuleBase" id="RU363126"/>
    </source>
</evidence>
<evidence type="ECO:0000256" key="1">
    <source>
        <dbReference type="ARBA" id="ARBA00004370"/>
    </source>
</evidence>
<dbReference type="GO" id="GO:0005254">
    <property type="term" value="F:chloride channel activity"/>
    <property type="evidence" value="ECO:0007669"/>
    <property type="project" value="UniProtKB-KW"/>
</dbReference>
<evidence type="ECO:0000256" key="4">
    <source>
        <dbReference type="ARBA" id="ARBA00023136"/>
    </source>
</evidence>
<proteinExistence type="inferred from homology"/>
<dbReference type="GO" id="GO:0034707">
    <property type="term" value="C:chloride channel complex"/>
    <property type="evidence" value="ECO:0007669"/>
    <property type="project" value="UniProtKB-KW"/>
</dbReference>
<keyword evidence="6" id="KW-0813">Transport</keyword>
<keyword evidence="6" id="KW-0407">Ion channel</keyword>
<dbReference type="InterPro" id="IPR021134">
    <property type="entry name" value="Bestrophin-like"/>
</dbReference>
<dbReference type="PANTHER" id="PTHR10736">
    <property type="entry name" value="BESTROPHIN"/>
    <property type="match status" value="1"/>
</dbReference>
<protein>
    <recommendedName>
        <fullName evidence="6">Bestrophin homolog</fullName>
    </recommendedName>
</protein>
<dbReference type="Pfam" id="PF01062">
    <property type="entry name" value="Bestrophin"/>
    <property type="match status" value="1"/>
</dbReference>
<evidence type="ECO:0000313" key="7">
    <source>
        <dbReference type="EMBL" id="KAJ8931048.1"/>
    </source>
</evidence>
<evidence type="ECO:0000256" key="3">
    <source>
        <dbReference type="ARBA" id="ARBA00022989"/>
    </source>
</evidence>
<dbReference type="GO" id="GO:0005886">
    <property type="term" value="C:plasma membrane"/>
    <property type="evidence" value="ECO:0007669"/>
    <property type="project" value="UniProtKB-SubCell"/>
</dbReference>
<keyword evidence="3 6" id="KW-1133">Transmembrane helix</keyword>
<comment type="similarity">
    <text evidence="5 6">Belongs to the anion channel-forming bestrophin (TC 1.A.46) family. Calcium-sensitive chloride channel subfamily.</text>
</comment>
<feature type="transmembrane region" description="Helical" evidence="6">
    <location>
        <begin position="21"/>
        <end position="42"/>
    </location>
</feature>
<keyword evidence="6" id="KW-1003">Cell membrane</keyword>
<dbReference type="InterPro" id="IPR000615">
    <property type="entry name" value="Bestrophin"/>
</dbReference>
<keyword evidence="4 6" id="KW-0472">Membrane</keyword>
<keyword evidence="6" id="KW-0406">Ion transport</keyword>
<reference evidence="7" key="1">
    <citation type="journal article" date="2023" name="Insect Mol. Biol.">
        <title>Genome sequencing provides insights into the evolution of gene families encoding plant cell wall-degrading enzymes in longhorned beetles.</title>
        <authorList>
            <person name="Shin N.R."/>
            <person name="Okamura Y."/>
            <person name="Kirsch R."/>
            <person name="Pauchet Y."/>
        </authorList>
    </citation>
    <scope>NUCLEOTIDE SEQUENCE</scope>
    <source>
        <strain evidence="7">RBIC_L_NR</strain>
    </source>
</reference>
<comment type="caution">
    <text evidence="7">The sequence shown here is derived from an EMBL/GenBank/DDBJ whole genome shotgun (WGS) entry which is preliminary data.</text>
</comment>